<organism evidence="2 3">
    <name type="scientific">Haemaphysalis longicornis</name>
    <name type="common">Bush tick</name>
    <dbReference type="NCBI Taxonomy" id="44386"/>
    <lineage>
        <taxon>Eukaryota</taxon>
        <taxon>Metazoa</taxon>
        <taxon>Ecdysozoa</taxon>
        <taxon>Arthropoda</taxon>
        <taxon>Chelicerata</taxon>
        <taxon>Arachnida</taxon>
        <taxon>Acari</taxon>
        <taxon>Parasitiformes</taxon>
        <taxon>Ixodida</taxon>
        <taxon>Ixodoidea</taxon>
        <taxon>Ixodidae</taxon>
        <taxon>Haemaphysalinae</taxon>
        <taxon>Haemaphysalis</taxon>
    </lineage>
</organism>
<dbReference type="Proteomes" id="UP000821853">
    <property type="component" value="Unassembled WGS sequence"/>
</dbReference>
<keyword evidence="3" id="KW-1185">Reference proteome</keyword>
<sequence>MNRVDKFDQNRNAYPADRWSKRWWGRIFYFILDAAVVNAFVQANPMEEVTYLDFRLKLGHQPITERSFHEPRVTITALKTKEGKKSGSTMTVVLDEHRFAGRPHHPNLTATRPRCRWCSTIKK</sequence>
<protein>
    <recommendedName>
        <fullName evidence="1">PiggyBac transposable element-derived protein domain-containing protein</fullName>
    </recommendedName>
</protein>
<accession>A0A9J6GUU4</accession>
<evidence type="ECO:0000313" key="2">
    <source>
        <dbReference type="EMBL" id="KAH9378649.1"/>
    </source>
</evidence>
<dbReference type="AlphaFoldDB" id="A0A9J6GUU4"/>
<feature type="domain" description="PiggyBac transposable element-derived protein" evidence="1">
    <location>
        <begin position="2"/>
        <end position="40"/>
    </location>
</feature>
<comment type="caution">
    <text evidence="2">The sequence shown here is derived from an EMBL/GenBank/DDBJ whole genome shotgun (WGS) entry which is preliminary data.</text>
</comment>
<reference evidence="2 3" key="1">
    <citation type="journal article" date="2020" name="Cell">
        <title>Large-Scale Comparative Analyses of Tick Genomes Elucidate Their Genetic Diversity and Vector Capacities.</title>
        <authorList>
            <consortium name="Tick Genome and Microbiome Consortium (TIGMIC)"/>
            <person name="Jia N."/>
            <person name="Wang J."/>
            <person name="Shi W."/>
            <person name="Du L."/>
            <person name="Sun Y."/>
            <person name="Zhan W."/>
            <person name="Jiang J.F."/>
            <person name="Wang Q."/>
            <person name="Zhang B."/>
            <person name="Ji P."/>
            <person name="Bell-Sakyi L."/>
            <person name="Cui X.M."/>
            <person name="Yuan T.T."/>
            <person name="Jiang B.G."/>
            <person name="Yang W.F."/>
            <person name="Lam T.T."/>
            <person name="Chang Q.C."/>
            <person name="Ding S.J."/>
            <person name="Wang X.J."/>
            <person name="Zhu J.G."/>
            <person name="Ruan X.D."/>
            <person name="Zhao L."/>
            <person name="Wei J.T."/>
            <person name="Ye R.Z."/>
            <person name="Que T.C."/>
            <person name="Du C.H."/>
            <person name="Zhou Y.H."/>
            <person name="Cheng J.X."/>
            <person name="Dai P.F."/>
            <person name="Guo W.B."/>
            <person name="Han X.H."/>
            <person name="Huang E.J."/>
            <person name="Li L.F."/>
            <person name="Wei W."/>
            <person name="Gao Y.C."/>
            <person name="Liu J.Z."/>
            <person name="Shao H.Z."/>
            <person name="Wang X."/>
            <person name="Wang C.C."/>
            <person name="Yang T.C."/>
            <person name="Huo Q.B."/>
            <person name="Li W."/>
            <person name="Chen H.Y."/>
            <person name="Chen S.E."/>
            <person name="Zhou L.G."/>
            <person name="Ni X.B."/>
            <person name="Tian J.H."/>
            <person name="Sheng Y."/>
            <person name="Liu T."/>
            <person name="Pan Y.S."/>
            <person name="Xia L.Y."/>
            <person name="Li J."/>
            <person name="Zhao F."/>
            <person name="Cao W.C."/>
        </authorList>
    </citation>
    <scope>NUCLEOTIDE SEQUENCE [LARGE SCALE GENOMIC DNA]</scope>
    <source>
        <strain evidence="2">HaeL-2018</strain>
    </source>
</reference>
<dbReference type="EMBL" id="JABSTR010000009">
    <property type="protein sequence ID" value="KAH9378649.1"/>
    <property type="molecule type" value="Genomic_DNA"/>
</dbReference>
<dbReference type="PANTHER" id="PTHR46599:SF3">
    <property type="entry name" value="PIGGYBAC TRANSPOSABLE ELEMENT-DERIVED PROTEIN 4"/>
    <property type="match status" value="1"/>
</dbReference>
<dbReference type="OMA" id="ITERSFH"/>
<evidence type="ECO:0000313" key="3">
    <source>
        <dbReference type="Proteomes" id="UP000821853"/>
    </source>
</evidence>
<dbReference type="Pfam" id="PF13843">
    <property type="entry name" value="DDE_Tnp_1_7"/>
    <property type="match status" value="1"/>
</dbReference>
<proteinExistence type="predicted"/>
<dbReference type="InterPro" id="IPR029526">
    <property type="entry name" value="PGBD"/>
</dbReference>
<name>A0A9J6GUU4_HAELO</name>
<dbReference type="VEuPathDB" id="VectorBase:HLOH_055384"/>
<dbReference type="PANTHER" id="PTHR46599">
    <property type="entry name" value="PIGGYBAC TRANSPOSABLE ELEMENT-DERIVED PROTEIN 4"/>
    <property type="match status" value="1"/>
</dbReference>
<evidence type="ECO:0000259" key="1">
    <source>
        <dbReference type="Pfam" id="PF13843"/>
    </source>
</evidence>
<dbReference type="OrthoDB" id="6505825at2759"/>
<gene>
    <name evidence="2" type="ORF">HPB48_022044</name>
</gene>